<organism evidence="1 2">
    <name type="scientific">Nicotiana tabacum</name>
    <name type="common">Common tobacco</name>
    <dbReference type="NCBI Taxonomy" id="4097"/>
    <lineage>
        <taxon>Eukaryota</taxon>
        <taxon>Viridiplantae</taxon>
        <taxon>Streptophyta</taxon>
        <taxon>Embryophyta</taxon>
        <taxon>Tracheophyta</taxon>
        <taxon>Spermatophyta</taxon>
        <taxon>Magnoliopsida</taxon>
        <taxon>eudicotyledons</taxon>
        <taxon>Gunneridae</taxon>
        <taxon>Pentapetalae</taxon>
        <taxon>asterids</taxon>
        <taxon>lamiids</taxon>
        <taxon>Solanales</taxon>
        <taxon>Solanaceae</taxon>
        <taxon>Nicotianoideae</taxon>
        <taxon>Nicotianeae</taxon>
        <taxon>Nicotiana</taxon>
    </lineage>
</organism>
<gene>
    <name evidence="2" type="primary">LOC107762607</name>
</gene>
<reference evidence="1" key="1">
    <citation type="journal article" date="2014" name="Nat. Commun.">
        <title>The tobacco genome sequence and its comparison with those of tomato and potato.</title>
        <authorList>
            <person name="Sierro N."/>
            <person name="Battey J.N."/>
            <person name="Ouadi S."/>
            <person name="Bakaher N."/>
            <person name="Bovet L."/>
            <person name="Willig A."/>
            <person name="Goepfert S."/>
            <person name="Peitsch M.C."/>
            <person name="Ivanov N.V."/>
        </authorList>
    </citation>
    <scope>NUCLEOTIDE SEQUENCE [LARGE SCALE GENOMIC DNA]</scope>
</reference>
<sequence>MAWELGKQLLIEEVDMAPPKKMEVRLKILYAFLCYTNIYFWEAKDCGGGVTELALGDHVIHVLTANQKKQYELEFEKFQIHDIGKQNAASINEAAISSNKGFDASVQPMK</sequence>
<keyword evidence="1" id="KW-1185">Reference proteome</keyword>
<proteinExistence type="predicted"/>
<evidence type="ECO:0000313" key="1">
    <source>
        <dbReference type="Proteomes" id="UP000790787"/>
    </source>
</evidence>
<reference evidence="2" key="2">
    <citation type="submission" date="2025-08" db="UniProtKB">
        <authorList>
            <consortium name="RefSeq"/>
        </authorList>
    </citation>
    <scope>IDENTIFICATION</scope>
    <source>
        <tissue evidence="2">Leaf</tissue>
    </source>
</reference>
<accession>A0AC58RNR1</accession>
<dbReference type="Proteomes" id="UP000790787">
    <property type="component" value="Chromosome 7"/>
</dbReference>
<evidence type="ECO:0000313" key="2">
    <source>
        <dbReference type="RefSeq" id="XP_075074358.1"/>
    </source>
</evidence>
<name>A0AC58RNR1_TOBAC</name>
<protein>
    <submittedName>
        <fullName evidence="2">Alcohol dehydrogenase 3-like</fullName>
    </submittedName>
</protein>
<dbReference type="RefSeq" id="XP_075074358.1">
    <property type="nucleotide sequence ID" value="XM_075218257.1"/>
</dbReference>